<feature type="region of interest" description="Disordered" evidence="1">
    <location>
        <begin position="160"/>
        <end position="229"/>
    </location>
</feature>
<evidence type="ECO:0000313" key="3">
    <source>
        <dbReference type="Proteomes" id="UP000756346"/>
    </source>
</evidence>
<evidence type="ECO:0000313" key="2">
    <source>
        <dbReference type="EMBL" id="KAH7020966.1"/>
    </source>
</evidence>
<dbReference type="EMBL" id="JAGTJQ010000010">
    <property type="protein sequence ID" value="KAH7020966.1"/>
    <property type="molecule type" value="Genomic_DNA"/>
</dbReference>
<keyword evidence="3" id="KW-1185">Reference proteome</keyword>
<dbReference type="GeneID" id="70180889"/>
<feature type="compositionally biased region" description="Polar residues" evidence="1">
    <location>
        <begin position="214"/>
        <end position="229"/>
    </location>
</feature>
<accession>A0A9P9BK99</accession>
<feature type="region of interest" description="Disordered" evidence="1">
    <location>
        <begin position="122"/>
        <end position="141"/>
    </location>
</feature>
<dbReference type="Proteomes" id="UP000756346">
    <property type="component" value="Unassembled WGS sequence"/>
</dbReference>
<dbReference type="RefSeq" id="XP_046007167.1">
    <property type="nucleotide sequence ID" value="XM_046151343.1"/>
</dbReference>
<sequence length="229" mass="24886">MGEGAETFDLRASEQPVSSRWDGMPELSMFLCKQPGRTKREGGAVLGMHPSHLKCPAPPRATQLPAHTGCRSETCDPLRVLVRQPRHQNPLACLGEGSWACRAPWMDGCASKQLPVRFPPSHAPAPAWHKAGSRSLSPTRLQGPRLARSCRRFQLYVSAYSSGSGSSGQETPRIPSKSTLAIERPYRDLSGHSPRWTIRLSPTTSSLHEPPAQPLSSPSIVQGATSDHT</sequence>
<dbReference type="AlphaFoldDB" id="A0A9P9BK99"/>
<name>A0A9P9BK99_9PEZI</name>
<gene>
    <name evidence="2" type="ORF">B0I36DRAFT_27417</name>
</gene>
<reference evidence="2" key="1">
    <citation type="journal article" date="2021" name="Nat. Commun.">
        <title>Genetic determinants of endophytism in the Arabidopsis root mycobiome.</title>
        <authorList>
            <person name="Mesny F."/>
            <person name="Miyauchi S."/>
            <person name="Thiergart T."/>
            <person name="Pickel B."/>
            <person name="Atanasova L."/>
            <person name="Karlsson M."/>
            <person name="Huettel B."/>
            <person name="Barry K.W."/>
            <person name="Haridas S."/>
            <person name="Chen C."/>
            <person name="Bauer D."/>
            <person name="Andreopoulos W."/>
            <person name="Pangilinan J."/>
            <person name="LaButti K."/>
            <person name="Riley R."/>
            <person name="Lipzen A."/>
            <person name="Clum A."/>
            <person name="Drula E."/>
            <person name="Henrissat B."/>
            <person name="Kohler A."/>
            <person name="Grigoriev I.V."/>
            <person name="Martin F.M."/>
            <person name="Hacquard S."/>
        </authorList>
    </citation>
    <scope>NUCLEOTIDE SEQUENCE</scope>
    <source>
        <strain evidence="2">MPI-CAGE-CH-0230</strain>
    </source>
</reference>
<protein>
    <submittedName>
        <fullName evidence="2">Uncharacterized protein</fullName>
    </submittedName>
</protein>
<comment type="caution">
    <text evidence="2">The sequence shown here is derived from an EMBL/GenBank/DDBJ whole genome shotgun (WGS) entry which is preliminary data.</text>
</comment>
<evidence type="ECO:0000256" key="1">
    <source>
        <dbReference type="SAM" id="MobiDB-lite"/>
    </source>
</evidence>
<organism evidence="2 3">
    <name type="scientific">Microdochium trichocladiopsis</name>
    <dbReference type="NCBI Taxonomy" id="1682393"/>
    <lineage>
        <taxon>Eukaryota</taxon>
        <taxon>Fungi</taxon>
        <taxon>Dikarya</taxon>
        <taxon>Ascomycota</taxon>
        <taxon>Pezizomycotina</taxon>
        <taxon>Sordariomycetes</taxon>
        <taxon>Xylariomycetidae</taxon>
        <taxon>Xylariales</taxon>
        <taxon>Microdochiaceae</taxon>
        <taxon>Microdochium</taxon>
    </lineage>
</organism>
<proteinExistence type="predicted"/>